<dbReference type="Proteomes" id="UP000321726">
    <property type="component" value="Unassembled WGS sequence"/>
</dbReference>
<sequence>MDGVALFVMPTSATQVCSVLEVVITTSRIAQGHAISYPYHL</sequence>
<keyword evidence="4" id="KW-1185">Reference proteome</keyword>
<dbReference type="Proteomes" id="UP000184123">
    <property type="component" value="Unassembled WGS sequence"/>
</dbReference>
<evidence type="ECO:0000313" key="1">
    <source>
        <dbReference type="EMBL" id="GEN24669.1"/>
    </source>
</evidence>
<dbReference type="EMBL" id="BJXU01000102">
    <property type="protein sequence ID" value="GEN24669.1"/>
    <property type="molecule type" value="Genomic_DNA"/>
</dbReference>
<dbReference type="STRING" id="44933.SAMN05660971_00882"/>
<dbReference type="AlphaFoldDB" id="A0A1M7BX20"/>
<evidence type="ECO:0000313" key="4">
    <source>
        <dbReference type="Proteomes" id="UP000321726"/>
    </source>
</evidence>
<protein>
    <submittedName>
        <fullName evidence="2">Uncharacterized protein</fullName>
    </submittedName>
</protein>
<name>A0A1M7BX20_9GAMM</name>
<organism evidence="2 3">
    <name type="scientific">Halomonas cupida</name>
    <dbReference type="NCBI Taxonomy" id="44933"/>
    <lineage>
        <taxon>Bacteria</taxon>
        <taxon>Pseudomonadati</taxon>
        <taxon>Pseudomonadota</taxon>
        <taxon>Gammaproteobacteria</taxon>
        <taxon>Oceanospirillales</taxon>
        <taxon>Halomonadaceae</taxon>
        <taxon>Halomonas</taxon>
    </lineage>
</organism>
<evidence type="ECO:0000313" key="2">
    <source>
        <dbReference type="EMBL" id="SHL59565.1"/>
    </source>
</evidence>
<accession>A0A1M7BX20</accession>
<proteinExistence type="predicted"/>
<reference evidence="1 4" key="2">
    <citation type="submission" date="2019-07" db="EMBL/GenBank/DDBJ databases">
        <title>Whole genome shotgun sequence of Halomonas cupida NBRC 102219.</title>
        <authorList>
            <person name="Hosoyama A."/>
            <person name="Uohara A."/>
            <person name="Ohji S."/>
            <person name="Ichikawa N."/>
        </authorList>
    </citation>
    <scope>NUCLEOTIDE SEQUENCE [LARGE SCALE GENOMIC DNA]</scope>
    <source>
        <strain evidence="1 4">NBRC 102219</strain>
    </source>
</reference>
<evidence type="ECO:0000313" key="3">
    <source>
        <dbReference type="Proteomes" id="UP000184123"/>
    </source>
</evidence>
<reference evidence="2 3" key="1">
    <citation type="submission" date="2016-11" db="EMBL/GenBank/DDBJ databases">
        <authorList>
            <person name="Jaros S."/>
            <person name="Januszkiewicz K."/>
            <person name="Wedrychowicz H."/>
        </authorList>
    </citation>
    <scope>NUCLEOTIDE SEQUENCE [LARGE SCALE GENOMIC DNA]</scope>
    <source>
        <strain evidence="2 3">DSM 4740</strain>
    </source>
</reference>
<dbReference type="EMBL" id="FRCA01000002">
    <property type="protein sequence ID" value="SHL59565.1"/>
    <property type="molecule type" value="Genomic_DNA"/>
</dbReference>
<gene>
    <name evidence="1" type="ORF">HCU01_26180</name>
    <name evidence="2" type="ORF">SAMN05660971_00882</name>
</gene>